<dbReference type="Pfam" id="PF12698">
    <property type="entry name" value="ABC2_membrane_3"/>
    <property type="match status" value="1"/>
</dbReference>
<keyword evidence="2 6" id="KW-0812">Transmembrane</keyword>
<dbReference type="NCBIfam" id="TIGR03061">
    <property type="entry name" value="pip_yhgE_Nterm"/>
    <property type="match status" value="1"/>
</dbReference>
<dbReference type="RefSeq" id="WP_117725921.1">
    <property type="nucleotide sequence ID" value="NZ_CABMFV010000005.1"/>
</dbReference>
<dbReference type="GO" id="GO:0016020">
    <property type="term" value="C:membrane"/>
    <property type="evidence" value="ECO:0007669"/>
    <property type="project" value="UniProtKB-SubCell"/>
</dbReference>
<dbReference type="InterPro" id="IPR017501">
    <property type="entry name" value="Phage_infect_YhgE_C"/>
</dbReference>
<dbReference type="InterPro" id="IPR051328">
    <property type="entry name" value="T7SS_ABC-Transporter"/>
</dbReference>
<dbReference type="NCBIfam" id="TIGR03062">
    <property type="entry name" value="pip_yhgE_Cterm"/>
    <property type="match status" value="1"/>
</dbReference>
<feature type="transmembrane region" description="Helical" evidence="6">
    <location>
        <begin position="756"/>
        <end position="775"/>
    </location>
</feature>
<keyword evidence="3 6" id="KW-1133">Transmembrane helix</keyword>
<comment type="subcellular location">
    <subcellularLocation>
        <location evidence="1">Membrane</location>
        <topology evidence="1">Multi-pass membrane protein</topology>
    </subcellularLocation>
</comment>
<sequence>MKNALKLFKTDLKKIAKTPAVWIILAGLAILPSFYAWFNLWAMWDPYGNTGHIKVAIVNEDKGDKVRGKEINVGNKMVQTLKKNDSFDWQFVSREKADHEIKMGKYYAGIYIPSKFTHQITGTLRKHPEKADVDFKVNQKINAVAAKLTDTGSSLVVEKANEQFNQTVTKALLSEANKVGLKIEDEVPTINKIKNAVYAANNSLPEINKFKNKIIYLNEHQDDLDRYANQFRNLGNYKGDILDAQERLNQVNSSIPALNEKAKLIIALNNYMPNIERVLNVAANDVPAQFPKINRGVSIAGQGIDAANDQLTDAKGFLTQVQNRVGDYQDAAGRAQNVNNDVNQDLRQQSGTSQQSAHSKKRDEGHSYQTGIKTQSLSTSGNKDNNQSNELVSSNDVKSMNTALTESLLSLSNLSDVQAKASQKDMDALKHISYGILASDKPTEFKEPLENVSSRLENATKYNQQFIDILSELEKNEDVDLSKEIKQIKAANNQLNGQLKTTNQLIDALSNGSSGKSEAINVLNKINETNKTLSQFRTYVKKELNQSLLNISNDITSQLASGQQALSTVQSKLNSINQVIQSGQSILDSGKKRIDRIQTALPGIEQTYMNAMKTAQDYFPTVKKDVAKATDFVRNDLPGLEQRLANATQAVNDNLPSLFSKYDNAVNLLDENQPRAKEALSNLADFSENKLPGVEKDLKKANKIFKQLDKDDAVDNLIDVLKNDLKKQADVIAHPINKKTTDVFPVKDYGSGMTPFYTALSIWVGGLLMVSLLSVDNKHQSLKPILSPREIFLGKAGFFFLLGIVQSLIVSIGDLVILKAAVESPVLFVTIAVFCSLVFNSIIYTCVSLLGNPGKAIAIIFLVLQIAGGGGTFPIQTTPKFFQTISPYLPFTYAIDALRETVGGIVPEILITKVIILALFGLGFIIVGVILKPITDPLMRKVSSKVDESNVTE</sequence>
<feature type="region of interest" description="Disordered" evidence="5">
    <location>
        <begin position="347"/>
        <end position="396"/>
    </location>
</feature>
<protein>
    <submittedName>
        <fullName evidence="8">YhgE/Pip domain-containing protein</fullName>
    </submittedName>
</protein>
<feature type="transmembrane region" description="Helical" evidence="6">
    <location>
        <begin position="909"/>
        <end position="931"/>
    </location>
</feature>
<keyword evidence="4 6" id="KW-0472">Membrane</keyword>
<evidence type="ECO:0000313" key="8">
    <source>
        <dbReference type="EMBL" id="RGM29483.1"/>
    </source>
</evidence>
<dbReference type="InterPro" id="IPR017500">
    <property type="entry name" value="Phage_infect_YhgE_N"/>
</dbReference>
<dbReference type="Gene3D" id="3.40.1710.10">
    <property type="entry name" value="abc type-2 transporter like domain"/>
    <property type="match status" value="1"/>
</dbReference>
<evidence type="ECO:0000256" key="5">
    <source>
        <dbReference type="SAM" id="MobiDB-lite"/>
    </source>
</evidence>
<feature type="transmembrane region" description="Helical" evidence="6">
    <location>
        <begin position="856"/>
        <end position="875"/>
    </location>
</feature>
<gene>
    <name evidence="8" type="ORF">DXC19_09660</name>
</gene>
<reference evidence="8 9" key="1">
    <citation type="submission" date="2018-08" db="EMBL/GenBank/DDBJ databases">
        <title>A genome reference for cultivated species of the human gut microbiota.</title>
        <authorList>
            <person name="Zou Y."/>
            <person name="Xue W."/>
            <person name="Luo G."/>
        </authorList>
    </citation>
    <scope>NUCLEOTIDE SEQUENCE [LARGE SCALE GENOMIC DNA]</scope>
    <source>
        <strain evidence="8 9">OM08-17AT</strain>
    </source>
</reference>
<name>A0A8B2ZIX2_STAWA</name>
<evidence type="ECO:0000256" key="4">
    <source>
        <dbReference type="ARBA" id="ARBA00023136"/>
    </source>
</evidence>
<evidence type="ECO:0000259" key="7">
    <source>
        <dbReference type="Pfam" id="PF12698"/>
    </source>
</evidence>
<dbReference type="GO" id="GO:0140359">
    <property type="term" value="F:ABC-type transporter activity"/>
    <property type="evidence" value="ECO:0007669"/>
    <property type="project" value="InterPro"/>
</dbReference>
<feature type="compositionally biased region" description="Polar residues" evidence="5">
    <location>
        <begin position="347"/>
        <end position="357"/>
    </location>
</feature>
<feature type="compositionally biased region" description="Polar residues" evidence="5">
    <location>
        <begin position="367"/>
        <end position="396"/>
    </location>
</feature>
<feature type="transmembrane region" description="Helical" evidence="6">
    <location>
        <begin position="796"/>
        <end position="818"/>
    </location>
</feature>
<dbReference type="PANTHER" id="PTHR43077">
    <property type="entry name" value="TRANSPORT PERMEASE YVFS-RELATED"/>
    <property type="match status" value="1"/>
</dbReference>
<evidence type="ECO:0000313" key="9">
    <source>
        <dbReference type="Proteomes" id="UP000261016"/>
    </source>
</evidence>
<evidence type="ECO:0000256" key="6">
    <source>
        <dbReference type="SAM" id="Phobius"/>
    </source>
</evidence>
<dbReference type="InterPro" id="IPR013525">
    <property type="entry name" value="ABC2_TM"/>
</dbReference>
<dbReference type="AlphaFoldDB" id="A0A8B2ZIX2"/>
<feature type="transmembrane region" description="Helical" evidence="6">
    <location>
        <begin position="21"/>
        <end position="44"/>
    </location>
</feature>
<evidence type="ECO:0000256" key="3">
    <source>
        <dbReference type="ARBA" id="ARBA00022989"/>
    </source>
</evidence>
<organism evidence="8 9">
    <name type="scientific">Staphylococcus warneri</name>
    <dbReference type="NCBI Taxonomy" id="1292"/>
    <lineage>
        <taxon>Bacteria</taxon>
        <taxon>Bacillati</taxon>
        <taxon>Bacillota</taxon>
        <taxon>Bacilli</taxon>
        <taxon>Bacillales</taxon>
        <taxon>Staphylococcaceae</taxon>
        <taxon>Staphylococcus</taxon>
    </lineage>
</organism>
<accession>A0A8B2ZIX2</accession>
<proteinExistence type="predicted"/>
<evidence type="ECO:0000256" key="2">
    <source>
        <dbReference type="ARBA" id="ARBA00022692"/>
    </source>
</evidence>
<evidence type="ECO:0000256" key="1">
    <source>
        <dbReference type="ARBA" id="ARBA00004141"/>
    </source>
</evidence>
<feature type="domain" description="ABC-2 type transporter transmembrane" evidence="7">
    <location>
        <begin position="672"/>
        <end position="929"/>
    </location>
</feature>
<dbReference type="EMBL" id="QSTD01000005">
    <property type="protein sequence ID" value="RGM29483.1"/>
    <property type="molecule type" value="Genomic_DNA"/>
</dbReference>
<dbReference type="PANTHER" id="PTHR43077:SF10">
    <property type="entry name" value="TRANSPORT PERMEASE PROTEIN"/>
    <property type="match status" value="1"/>
</dbReference>
<dbReference type="Proteomes" id="UP000261016">
    <property type="component" value="Unassembled WGS sequence"/>
</dbReference>
<comment type="caution">
    <text evidence="8">The sequence shown here is derived from an EMBL/GenBank/DDBJ whole genome shotgun (WGS) entry which is preliminary data.</text>
</comment>
<feature type="transmembrane region" description="Helical" evidence="6">
    <location>
        <begin position="824"/>
        <end position="844"/>
    </location>
</feature>